<comment type="similarity">
    <text evidence="2">Belongs to the TBP family.</text>
</comment>
<feature type="compositionally biased region" description="Polar residues" evidence="6">
    <location>
        <begin position="10"/>
        <end position="20"/>
    </location>
</feature>
<proteinExistence type="inferred from homology"/>
<reference evidence="7 8" key="1">
    <citation type="submission" date="2014-04" db="EMBL/GenBank/DDBJ databases">
        <authorList>
            <consortium name="DOE Joint Genome Institute"/>
            <person name="Kuo A."/>
            <person name="Tarkka M."/>
            <person name="Buscot F."/>
            <person name="Kohler A."/>
            <person name="Nagy L.G."/>
            <person name="Floudas D."/>
            <person name="Copeland A."/>
            <person name="Barry K.W."/>
            <person name="Cichocki N."/>
            <person name="Veneault-Fourrey C."/>
            <person name="LaButti K."/>
            <person name="Lindquist E.A."/>
            <person name="Lipzen A."/>
            <person name="Lundell T."/>
            <person name="Morin E."/>
            <person name="Murat C."/>
            <person name="Sun H."/>
            <person name="Tunlid A."/>
            <person name="Henrissat B."/>
            <person name="Grigoriev I.V."/>
            <person name="Hibbett D.S."/>
            <person name="Martin F."/>
            <person name="Nordberg H.P."/>
            <person name="Cantor M.N."/>
            <person name="Hua S.X."/>
        </authorList>
    </citation>
    <scope>NUCLEOTIDE SEQUENCE [LARGE SCALE GENOMIC DNA]</scope>
    <source>
        <strain evidence="7 8">F 1598</strain>
    </source>
</reference>
<evidence type="ECO:0000256" key="4">
    <source>
        <dbReference type="ARBA" id="ARBA00023163"/>
    </source>
</evidence>
<dbReference type="CDD" id="cd04516">
    <property type="entry name" value="TBP_eukaryotes"/>
    <property type="match status" value="1"/>
</dbReference>
<feature type="region of interest" description="Disordered" evidence="6">
    <location>
        <begin position="1"/>
        <end position="53"/>
    </location>
</feature>
<protein>
    <recommendedName>
        <fullName evidence="9">TATA-box-binding protein</fullName>
    </recommendedName>
</protein>
<name>A0A0C3GCP7_PILCF</name>
<keyword evidence="5" id="KW-0539">Nucleus</keyword>
<dbReference type="GO" id="GO:0006352">
    <property type="term" value="P:DNA-templated transcription initiation"/>
    <property type="evidence" value="ECO:0007669"/>
    <property type="project" value="InterPro"/>
</dbReference>
<dbReference type="SUPFAM" id="SSF55945">
    <property type="entry name" value="TATA-box binding protein-like"/>
    <property type="match status" value="2"/>
</dbReference>
<organism evidence="7 8">
    <name type="scientific">Piloderma croceum (strain F 1598)</name>
    <dbReference type="NCBI Taxonomy" id="765440"/>
    <lineage>
        <taxon>Eukaryota</taxon>
        <taxon>Fungi</taxon>
        <taxon>Dikarya</taxon>
        <taxon>Basidiomycota</taxon>
        <taxon>Agaricomycotina</taxon>
        <taxon>Agaricomycetes</taxon>
        <taxon>Agaricomycetidae</taxon>
        <taxon>Atheliales</taxon>
        <taxon>Atheliaceae</taxon>
        <taxon>Piloderma</taxon>
    </lineage>
</organism>
<comment type="subcellular location">
    <subcellularLocation>
        <location evidence="1">Nucleus</location>
    </subcellularLocation>
</comment>
<dbReference type="InterPro" id="IPR033710">
    <property type="entry name" value="TBP_eukaryotic"/>
</dbReference>
<dbReference type="HOGENOM" id="CLU_060161_1_0_1"/>
<dbReference type="PANTHER" id="PTHR10126">
    <property type="entry name" value="TATA-BOX BINDING PROTEIN"/>
    <property type="match status" value="1"/>
</dbReference>
<evidence type="ECO:0000256" key="6">
    <source>
        <dbReference type="SAM" id="MobiDB-lite"/>
    </source>
</evidence>
<dbReference type="InterPro" id="IPR000814">
    <property type="entry name" value="TBP"/>
</dbReference>
<dbReference type="Proteomes" id="UP000054166">
    <property type="component" value="Unassembled WGS sequence"/>
</dbReference>
<dbReference type="PRINTS" id="PR00686">
    <property type="entry name" value="TIFACTORIID"/>
</dbReference>
<dbReference type="GO" id="GO:0003677">
    <property type="term" value="F:DNA binding"/>
    <property type="evidence" value="ECO:0007669"/>
    <property type="project" value="UniProtKB-KW"/>
</dbReference>
<dbReference type="STRING" id="765440.A0A0C3GCP7"/>
<dbReference type="OrthoDB" id="2127950at2759"/>
<keyword evidence="4" id="KW-0804">Transcription</keyword>
<evidence type="ECO:0000313" key="7">
    <source>
        <dbReference type="EMBL" id="KIM89484.1"/>
    </source>
</evidence>
<reference evidence="8" key="2">
    <citation type="submission" date="2015-01" db="EMBL/GenBank/DDBJ databases">
        <title>Evolutionary Origins and Diversification of the Mycorrhizal Mutualists.</title>
        <authorList>
            <consortium name="DOE Joint Genome Institute"/>
            <consortium name="Mycorrhizal Genomics Consortium"/>
            <person name="Kohler A."/>
            <person name="Kuo A."/>
            <person name="Nagy L.G."/>
            <person name="Floudas D."/>
            <person name="Copeland A."/>
            <person name="Barry K.W."/>
            <person name="Cichocki N."/>
            <person name="Veneault-Fourrey C."/>
            <person name="LaButti K."/>
            <person name="Lindquist E.A."/>
            <person name="Lipzen A."/>
            <person name="Lundell T."/>
            <person name="Morin E."/>
            <person name="Murat C."/>
            <person name="Riley R."/>
            <person name="Ohm R."/>
            <person name="Sun H."/>
            <person name="Tunlid A."/>
            <person name="Henrissat B."/>
            <person name="Grigoriev I.V."/>
            <person name="Hibbett D.S."/>
            <person name="Martin F."/>
        </authorList>
    </citation>
    <scope>NUCLEOTIDE SEQUENCE [LARGE SCALE GENOMIC DNA]</scope>
    <source>
        <strain evidence="8">F 1598</strain>
    </source>
</reference>
<keyword evidence="3" id="KW-0238">DNA-binding</keyword>
<evidence type="ECO:0000256" key="5">
    <source>
        <dbReference type="ARBA" id="ARBA00023242"/>
    </source>
</evidence>
<dbReference type="GO" id="GO:0005634">
    <property type="term" value="C:nucleus"/>
    <property type="evidence" value="ECO:0007669"/>
    <property type="project" value="UniProtKB-SubCell"/>
</dbReference>
<gene>
    <name evidence="7" type="ORF">PILCRDRAFT_95280</name>
</gene>
<dbReference type="EMBL" id="KN832975">
    <property type="protein sequence ID" value="KIM89484.1"/>
    <property type="molecule type" value="Genomic_DNA"/>
</dbReference>
<dbReference type="InterPro" id="IPR012295">
    <property type="entry name" value="TBP_dom_sf"/>
</dbReference>
<accession>A0A0C3GCP7</accession>
<evidence type="ECO:0000256" key="3">
    <source>
        <dbReference type="ARBA" id="ARBA00023125"/>
    </source>
</evidence>
<evidence type="ECO:0000313" key="8">
    <source>
        <dbReference type="Proteomes" id="UP000054166"/>
    </source>
</evidence>
<dbReference type="AlphaFoldDB" id="A0A0C3GCP7"/>
<evidence type="ECO:0008006" key="9">
    <source>
        <dbReference type="Google" id="ProtNLM"/>
    </source>
</evidence>
<evidence type="ECO:0000256" key="1">
    <source>
        <dbReference type="ARBA" id="ARBA00004123"/>
    </source>
</evidence>
<evidence type="ECO:0000256" key="2">
    <source>
        <dbReference type="ARBA" id="ARBA00005560"/>
    </source>
</evidence>
<dbReference type="InParanoid" id="A0A0C3GCP7"/>
<feature type="compositionally biased region" description="Low complexity" evidence="6">
    <location>
        <begin position="27"/>
        <end position="42"/>
    </location>
</feature>
<sequence>MANIVLPGPSNKNHYQSYRYSQPPQPQTQSSGSSQSTAATGPSTPPTSIPATPVPLTLEQQHITAVEGIVPTLQNIVATVNLDCRLNLKTIALHARNAEYNPKMAVTGAKSEDNSQLASRKYVRIVQKLGFDAKFSEFKMQNIVGSCDVKFPIRLEGLAYSHGQFSSYEPEPKVVLLIFVSGKIVLTGAKVREEIYMAFNTIYTVLSEFRKP</sequence>
<dbReference type="Pfam" id="PF00352">
    <property type="entry name" value="TBP"/>
    <property type="match status" value="2"/>
</dbReference>
<dbReference type="Gene3D" id="3.30.310.10">
    <property type="entry name" value="TATA-Binding Protein"/>
    <property type="match status" value="3"/>
</dbReference>
<keyword evidence="8" id="KW-1185">Reference proteome</keyword>